<evidence type="ECO:0000313" key="2">
    <source>
        <dbReference type="Proteomes" id="UP001233999"/>
    </source>
</evidence>
<dbReference type="EMBL" id="JASPKZ010002327">
    <property type="protein sequence ID" value="KAJ9595593.1"/>
    <property type="molecule type" value="Genomic_DNA"/>
</dbReference>
<name>A0AAD8AAT1_DIPPU</name>
<dbReference type="AlphaFoldDB" id="A0AAD8AAT1"/>
<feature type="non-terminal residue" evidence="1">
    <location>
        <position position="75"/>
    </location>
</feature>
<evidence type="ECO:0000313" key="1">
    <source>
        <dbReference type="EMBL" id="KAJ9595593.1"/>
    </source>
</evidence>
<dbReference type="Proteomes" id="UP001233999">
    <property type="component" value="Unassembled WGS sequence"/>
</dbReference>
<proteinExistence type="predicted"/>
<organism evidence="1 2">
    <name type="scientific">Diploptera punctata</name>
    <name type="common">Pacific beetle cockroach</name>
    <dbReference type="NCBI Taxonomy" id="6984"/>
    <lineage>
        <taxon>Eukaryota</taxon>
        <taxon>Metazoa</taxon>
        <taxon>Ecdysozoa</taxon>
        <taxon>Arthropoda</taxon>
        <taxon>Hexapoda</taxon>
        <taxon>Insecta</taxon>
        <taxon>Pterygota</taxon>
        <taxon>Neoptera</taxon>
        <taxon>Polyneoptera</taxon>
        <taxon>Dictyoptera</taxon>
        <taxon>Blattodea</taxon>
        <taxon>Blaberoidea</taxon>
        <taxon>Blaberidae</taxon>
        <taxon>Diplopterinae</taxon>
        <taxon>Diploptera</taxon>
    </lineage>
</organism>
<reference evidence="1" key="1">
    <citation type="journal article" date="2023" name="IScience">
        <title>Live-bearing cockroach genome reveals convergent evolutionary mechanisms linked to viviparity in insects and beyond.</title>
        <authorList>
            <person name="Fouks B."/>
            <person name="Harrison M.C."/>
            <person name="Mikhailova A.A."/>
            <person name="Marchal E."/>
            <person name="English S."/>
            <person name="Carruthers M."/>
            <person name="Jennings E.C."/>
            <person name="Chiamaka E.L."/>
            <person name="Frigard R.A."/>
            <person name="Pippel M."/>
            <person name="Attardo G.M."/>
            <person name="Benoit J.B."/>
            <person name="Bornberg-Bauer E."/>
            <person name="Tobe S.S."/>
        </authorList>
    </citation>
    <scope>NUCLEOTIDE SEQUENCE</scope>
    <source>
        <strain evidence="1">Stay&amp;Tobe</strain>
    </source>
</reference>
<reference evidence="1" key="2">
    <citation type="submission" date="2023-05" db="EMBL/GenBank/DDBJ databases">
        <authorList>
            <person name="Fouks B."/>
        </authorList>
    </citation>
    <scope>NUCLEOTIDE SEQUENCE</scope>
    <source>
        <strain evidence="1">Stay&amp;Tobe</strain>
        <tissue evidence="1">Testes</tissue>
    </source>
</reference>
<accession>A0AAD8AAT1</accession>
<protein>
    <submittedName>
        <fullName evidence="1">Uncharacterized protein</fullName>
    </submittedName>
</protein>
<comment type="caution">
    <text evidence="1">The sequence shown here is derived from an EMBL/GenBank/DDBJ whole genome shotgun (WGS) entry which is preliminary data.</text>
</comment>
<sequence length="75" mass="8859">TSVIEYNRYGNKLRFLFTAYWYTSNLSAEIKHFLEQVFMVAFSSVDESPLPGLIFGVFLLLHPYKYKAWDVVLHH</sequence>
<gene>
    <name evidence="1" type="ORF">L9F63_013214</name>
</gene>
<keyword evidence="2" id="KW-1185">Reference proteome</keyword>
<feature type="non-terminal residue" evidence="1">
    <location>
        <position position="1"/>
    </location>
</feature>